<reference evidence="1 2" key="1">
    <citation type="submission" date="2019-07" db="EMBL/GenBank/DDBJ databases">
        <title>Genomic Encyclopedia of Archaeal and Bacterial Type Strains, Phase II (KMG-II): from individual species to whole genera.</title>
        <authorList>
            <person name="Goeker M."/>
        </authorList>
    </citation>
    <scope>NUCLEOTIDE SEQUENCE [LARGE SCALE GENOMIC DNA]</scope>
    <source>
        <strain evidence="1 2">DSM 17527</strain>
    </source>
</reference>
<dbReference type="EMBL" id="VNHU01000002">
    <property type="protein sequence ID" value="TYP76115.1"/>
    <property type="molecule type" value="Genomic_DNA"/>
</dbReference>
<dbReference type="OrthoDB" id="1466882at2"/>
<dbReference type="AlphaFoldDB" id="A0A5S5C9N3"/>
<keyword evidence="2" id="KW-1185">Reference proteome</keyword>
<sequence>MKKITFVVLCFFTLVGKAQEIERISGIISDESGNIEGVHIYNKTQNAGTVSNAKGEFIMQVFLKDTLIFSSIQHSAKSYVVQKQDIISKLIKVHLEIALNELDPVMLSTHSLTGNLSRDLQSITTYENVLPLWSAAELERMGVSGFNDKQSNVKNNALASAPGGASIDLLKLFEHVTTTFEKKKTYISTAEVTDFYSIEFIRNHIDIPQSEVYNFIDFLAEQKDIDSIIAISDKLKVLSYIMDQAEEYKKHYGIIKN</sequence>
<evidence type="ECO:0000313" key="2">
    <source>
        <dbReference type="Proteomes" id="UP000324376"/>
    </source>
</evidence>
<organism evidence="1 2">
    <name type="scientific">Aquimarina intermedia</name>
    <dbReference type="NCBI Taxonomy" id="350814"/>
    <lineage>
        <taxon>Bacteria</taxon>
        <taxon>Pseudomonadati</taxon>
        <taxon>Bacteroidota</taxon>
        <taxon>Flavobacteriia</taxon>
        <taxon>Flavobacteriales</taxon>
        <taxon>Flavobacteriaceae</taxon>
        <taxon>Aquimarina</taxon>
    </lineage>
</organism>
<proteinExistence type="predicted"/>
<gene>
    <name evidence="1" type="ORF">BD809_102330</name>
</gene>
<name>A0A5S5C9N3_9FLAO</name>
<dbReference type="RefSeq" id="WP_148781716.1">
    <property type="nucleotide sequence ID" value="NZ_VNHU01000002.1"/>
</dbReference>
<dbReference type="Proteomes" id="UP000324376">
    <property type="component" value="Unassembled WGS sequence"/>
</dbReference>
<evidence type="ECO:0000313" key="1">
    <source>
        <dbReference type="EMBL" id="TYP76115.1"/>
    </source>
</evidence>
<evidence type="ECO:0008006" key="3">
    <source>
        <dbReference type="Google" id="ProtNLM"/>
    </source>
</evidence>
<accession>A0A5S5C9N3</accession>
<protein>
    <recommendedName>
        <fullName evidence="3">Carboxypeptidase-like protein</fullName>
    </recommendedName>
</protein>
<comment type="caution">
    <text evidence="1">The sequence shown here is derived from an EMBL/GenBank/DDBJ whole genome shotgun (WGS) entry which is preliminary data.</text>
</comment>